<dbReference type="AlphaFoldDB" id="A0A098BUF2"/>
<gene>
    <name evidence="1" type="ORF">RHRU231_940001</name>
</gene>
<sequence length="122" mass="12954">MGQALTSSGGAEFVAYCVAEALLFRIHVQHVMSIRTTSQSQRMGVPSILLCARVQSNAPPFPVGQHTERAGHLQRGSTGACLLGHAADPRGRTEQREGGPLFRDVLVVALRGAPGAARLGRR</sequence>
<accession>A0A098BUF2</accession>
<proteinExistence type="predicted"/>
<protein>
    <submittedName>
        <fullName evidence="1">Uncharacterized protein</fullName>
    </submittedName>
</protein>
<organism evidence="1 2">
    <name type="scientific">Rhodococcus ruber</name>
    <dbReference type="NCBI Taxonomy" id="1830"/>
    <lineage>
        <taxon>Bacteria</taxon>
        <taxon>Bacillati</taxon>
        <taxon>Actinomycetota</taxon>
        <taxon>Actinomycetes</taxon>
        <taxon>Mycobacteriales</taxon>
        <taxon>Nocardiaceae</taxon>
        <taxon>Rhodococcus</taxon>
    </lineage>
</organism>
<dbReference type="EMBL" id="CCSD01000110">
    <property type="protein sequence ID" value="CDZ92343.1"/>
    <property type="molecule type" value="Genomic_DNA"/>
</dbReference>
<evidence type="ECO:0000313" key="1">
    <source>
        <dbReference type="EMBL" id="CDZ92343.1"/>
    </source>
</evidence>
<reference evidence="1 2" key="1">
    <citation type="journal article" date="2014" name="Genome Announc.">
        <title>Draft Genome Sequence of Propane- and Butane-Oxidizing Actinobacterium Rhodococcus ruber IEGM 231.</title>
        <authorList>
            <person name="Ivshina I.B."/>
            <person name="Kuyukina M.S."/>
            <person name="Krivoruchko A.V."/>
            <person name="Barbe V."/>
            <person name="Fischer C."/>
        </authorList>
    </citation>
    <scope>NUCLEOTIDE SEQUENCE [LARGE SCALE GENOMIC DNA]</scope>
</reference>
<evidence type="ECO:0000313" key="2">
    <source>
        <dbReference type="Proteomes" id="UP000042997"/>
    </source>
</evidence>
<dbReference type="Proteomes" id="UP000042997">
    <property type="component" value="Unassembled WGS sequence"/>
</dbReference>
<name>A0A098BUF2_9NOCA</name>